<dbReference type="CDD" id="cd06259">
    <property type="entry name" value="YdcF-like"/>
    <property type="match status" value="1"/>
</dbReference>
<keyword evidence="1" id="KW-0812">Transmembrane</keyword>
<comment type="caution">
    <text evidence="3">The sequence shown here is derived from an EMBL/GenBank/DDBJ whole genome shotgun (WGS) entry which is preliminary data.</text>
</comment>
<dbReference type="RefSeq" id="WP_191249696.1">
    <property type="nucleotide sequence ID" value="NZ_BNCI01000001.1"/>
</dbReference>
<dbReference type="GO" id="GO:0000270">
    <property type="term" value="P:peptidoglycan metabolic process"/>
    <property type="evidence" value="ECO:0007669"/>
    <property type="project" value="TreeGrafter"/>
</dbReference>
<reference evidence="3" key="1">
    <citation type="journal article" date="2014" name="Int. J. Syst. Evol. Microbiol.">
        <title>Complete genome sequence of Corynebacterium casei LMG S-19264T (=DSM 44701T), isolated from a smear-ripened cheese.</title>
        <authorList>
            <consortium name="US DOE Joint Genome Institute (JGI-PGF)"/>
            <person name="Walter F."/>
            <person name="Albersmeier A."/>
            <person name="Kalinowski J."/>
            <person name="Ruckert C."/>
        </authorList>
    </citation>
    <scope>NUCLEOTIDE SEQUENCE</scope>
    <source>
        <strain evidence="3">KCTC 42590</strain>
    </source>
</reference>
<organism evidence="3 4">
    <name type="scientific">Kordiimonas sediminis</name>
    <dbReference type="NCBI Taxonomy" id="1735581"/>
    <lineage>
        <taxon>Bacteria</taxon>
        <taxon>Pseudomonadati</taxon>
        <taxon>Pseudomonadota</taxon>
        <taxon>Alphaproteobacteria</taxon>
        <taxon>Kordiimonadales</taxon>
        <taxon>Kordiimonadaceae</taxon>
        <taxon>Kordiimonas</taxon>
    </lineage>
</organism>
<dbReference type="GO" id="GO:0043164">
    <property type="term" value="P:Gram-negative-bacterium-type cell wall biogenesis"/>
    <property type="evidence" value="ECO:0007669"/>
    <property type="project" value="TreeGrafter"/>
</dbReference>
<keyword evidence="1" id="KW-0472">Membrane</keyword>
<keyword evidence="4" id="KW-1185">Reference proteome</keyword>
<sequence length="184" mass="20561">MAQTVKGLKFLLWKIPLYLLVIWALGFILFYTTIDSVEGESTERADAILVWTGGAGRITTAVNLLKAGRAERLLVSGVHPDVADTDITSMTNTAQILSECCIDLDHTARNTLGNARESAAWARSHNFDTLILVTADYHMPRSLILMRRAMPEAKIIPDRVKSNASLRYLVVEYNKYLITLLRIV</sequence>
<name>A0A919AKC4_9PROT</name>
<evidence type="ECO:0000256" key="1">
    <source>
        <dbReference type="SAM" id="Phobius"/>
    </source>
</evidence>
<dbReference type="InterPro" id="IPR014729">
    <property type="entry name" value="Rossmann-like_a/b/a_fold"/>
</dbReference>
<dbReference type="GO" id="GO:0005886">
    <property type="term" value="C:plasma membrane"/>
    <property type="evidence" value="ECO:0007669"/>
    <property type="project" value="TreeGrafter"/>
</dbReference>
<dbReference type="Proteomes" id="UP000630923">
    <property type="component" value="Unassembled WGS sequence"/>
</dbReference>
<dbReference type="Gene3D" id="3.40.50.620">
    <property type="entry name" value="HUPs"/>
    <property type="match status" value="1"/>
</dbReference>
<dbReference type="AlphaFoldDB" id="A0A919AKC4"/>
<dbReference type="InterPro" id="IPR051599">
    <property type="entry name" value="Cell_Envelope_Assoc"/>
</dbReference>
<dbReference type="Pfam" id="PF02698">
    <property type="entry name" value="DUF218"/>
    <property type="match status" value="1"/>
</dbReference>
<accession>A0A919AKC4</accession>
<evidence type="ECO:0000313" key="4">
    <source>
        <dbReference type="Proteomes" id="UP000630923"/>
    </source>
</evidence>
<feature type="transmembrane region" description="Helical" evidence="1">
    <location>
        <begin position="15"/>
        <end position="34"/>
    </location>
</feature>
<evidence type="ECO:0000259" key="2">
    <source>
        <dbReference type="Pfam" id="PF02698"/>
    </source>
</evidence>
<reference evidence="3" key="2">
    <citation type="submission" date="2020-09" db="EMBL/GenBank/DDBJ databases">
        <authorList>
            <person name="Sun Q."/>
            <person name="Kim S."/>
        </authorList>
    </citation>
    <scope>NUCLEOTIDE SEQUENCE</scope>
    <source>
        <strain evidence="3">KCTC 42590</strain>
    </source>
</reference>
<proteinExistence type="predicted"/>
<dbReference type="EMBL" id="BNCI01000001">
    <property type="protein sequence ID" value="GHF11720.1"/>
    <property type="molecule type" value="Genomic_DNA"/>
</dbReference>
<protein>
    <submittedName>
        <fullName evidence="3">Membrane protein</fullName>
    </submittedName>
</protein>
<keyword evidence="1" id="KW-1133">Transmembrane helix</keyword>
<evidence type="ECO:0000313" key="3">
    <source>
        <dbReference type="EMBL" id="GHF11720.1"/>
    </source>
</evidence>
<dbReference type="PANTHER" id="PTHR30336">
    <property type="entry name" value="INNER MEMBRANE PROTEIN, PROBABLE PERMEASE"/>
    <property type="match status" value="1"/>
</dbReference>
<dbReference type="PANTHER" id="PTHR30336:SF4">
    <property type="entry name" value="ENVELOPE BIOGENESIS FACTOR ELYC"/>
    <property type="match status" value="1"/>
</dbReference>
<dbReference type="InterPro" id="IPR003848">
    <property type="entry name" value="DUF218"/>
</dbReference>
<feature type="domain" description="DUF218" evidence="2">
    <location>
        <begin position="46"/>
        <end position="158"/>
    </location>
</feature>
<gene>
    <name evidence="3" type="ORF">GCM10017044_01960</name>
</gene>